<evidence type="ECO:0000313" key="11">
    <source>
        <dbReference type="EMBL" id="KIQ34310.1"/>
    </source>
</evidence>
<dbReference type="InterPro" id="IPR050222">
    <property type="entry name" value="MATE_MdtK"/>
</dbReference>
<dbReference type="OrthoDB" id="9780160at2"/>
<feature type="transmembrane region" description="Helical" evidence="10">
    <location>
        <begin position="182"/>
        <end position="208"/>
    </location>
</feature>
<dbReference type="AlphaFoldDB" id="A0A0D0MYP9"/>
<feature type="transmembrane region" description="Helical" evidence="10">
    <location>
        <begin position="313"/>
        <end position="332"/>
    </location>
</feature>
<keyword evidence="4" id="KW-1003">Cell membrane</keyword>
<feature type="transmembrane region" description="Helical" evidence="10">
    <location>
        <begin position="125"/>
        <end position="143"/>
    </location>
</feature>
<dbReference type="GO" id="GO:0005886">
    <property type="term" value="C:plasma membrane"/>
    <property type="evidence" value="ECO:0007669"/>
    <property type="project" value="UniProtKB-SubCell"/>
</dbReference>
<comment type="subcellular location">
    <subcellularLocation>
        <location evidence="1">Cell inner membrane</location>
        <topology evidence="1">Multi-pass membrane protein</topology>
    </subcellularLocation>
</comment>
<keyword evidence="5 10" id="KW-0812">Transmembrane</keyword>
<dbReference type="Proteomes" id="UP000032067">
    <property type="component" value="Unassembled WGS sequence"/>
</dbReference>
<dbReference type="GO" id="GO:0006811">
    <property type="term" value="P:monoatomic ion transport"/>
    <property type="evidence" value="ECO:0007669"/>
    <property type="project" value="UniProtKB-KW"/>
</dbReference>
<feature type="transmembrane region" description="Helical" evidence="10">
    <location>
        <begin position="279"/>
        <end position="301"/>
    </location>
</feature>
<dbReference type="InterPro" id="IPR048279">
    <property type="entry name" value="MdtK-like"/>
</dbReference>
<feature type="transmembrane region" description="Helical" evidence="10">
    <location>
        <begin position="40"/>
        <end position="66"/>
    </location>
</feature>
<reference evidence="11 12" key="1">
    <citation type="submission" date="2014-12" db="EMBL/GenBank/DDBJ databases">
        <title>16Stimator: statistical estimation of ribosomal gene copy numbers from draft genome assemblies.</title>
        <authorList>
            <person name="Perisin M.A."/>
            <person name="Vetter M."/>
            <person name="Gilbert J.A."/>
            <person name="Bergelson J."/>
        </authorList>
    </citation>
    <scope>NUCLEOTIDE SEQUENCE [LARGE SCALE GENOMIC DNA]</scope>
    <source>
        <strain evidence="11 12">MEDvA23</strain>
    </source>
</reference>
<dbReference type="RefSeq" id="WP_042578303.1">
    <property type="nucleotide sequence ID" value="NZ_JXQQ01000016.1"/>
</dbReference>
<sequence length="447" mass="47487">MAGERGLIARHAGTVLVGQLAVMAFGVTDTIIAGRYSEHALAALSVGAAIFVSVYVSLMGVLQALLPVWAELHGAGRGGEVGRSVRQSLYLAGIAIAVGMVALLLPGSALRWTQVPAEMRGEVETYLAVLAFALAPSLLFRLFSTLNQSLGKPQLVTWLQLASLVVKLPLSIWFTFGGAGLPAMGLVGCAWATLCVNWAMLGCAVWLLRSSAFYRGYALWERIEPPDWHQIRQFARLGVPGGLAVLVEVTSFTLMALFIARLGTTAAAAHQIASNLLAVAYMMPLSLAIATSARVSFWLGAGDAAKARRACRLGFELAMLCALVYAGAMVALRQQLANVYSDNPAVIALAASLLLAVAVYHVADALQTLCVFVLRCYRVTLAPLVIYCAMLWGLGLGGSYLLAYRGLGPWAAMQSPLAFWIMSAGALALTALLFGALLRWTMKKRAG</sequence>
<feature type="transmembrane region" description="Helical" evidence="10">
    <location>
        <begin position="155"/>
        <end position="176"/>
    </location>
</feature>
<accession>A0A0D0MYP9</accession>
<feature type="transmembrane region" description="Helical" evidence="10">
    <location>
        <begin position="417"/>
        <end position="438"/>
    </location>
</feature>
<feature type="transmembrane region" description="Helical" evidence="10">
    <location>
        <begin position="237"/>
        <end position="259"/>
    </location>
</feature>
<keyword evidence="6 10" id="KW-1133">Transmembrane helix</keyword>
<dbReference type="PANTHER" id="PTHR43298">
    <property type="entry name" value="MULTIDRUG RESISTANCE PROTEIN NORM-RELATED"/>
    <property type="match status" value="1"/>
</dbReference>
<dbReference type="GO" id="GO:0015297">
    <property type="term" value="F:antiporter activity"/>
    <property type="evidence" value="ECO:0007669"/>
    <property type="project" value="UniProtKB-KW"/>
</dbReference>
<feature type="transmembrane region" description="Helical" evidence="10">
    <location>
        <begin position="384"/>
        <end position="405"/>
    </location>
</feature>
<keyword evidence="2" id="KW-0813">Transport</keyword>
<evidence type="ECO:0000256" key="9">
    <source>
        <dbReference type="ARBA" id="ARBA00031636"/>
    </source>
</evidence>
<dbReference type="GO" id="GO:0042910">
    <property type="term" value="F:xenobiotic transmembrane transporter activity"/>
    <property type="evidence" value="ECO:0007669"/>
    <property type="project" value="InterPro"/>
</dbReference>
<dbReference type="PANTHER" id="PTHR43298:SF2">
    <property type="entry name" value="FMN_FAD EXPORTER YEEO-RELATED"/>
    <property type="match status" value="1"/>
</dbReference>
<name>A0A0D0MYP9_VARPD</name>
<feature type="transmembrane region" description="Helical" evidence="10">
    <location>
        <begin position="87"/>
        <end position="105"/>
    </location>
</feature>
<evidence type="ECO:0000313" key="12">
    <source>
        <dbReference type="Proteomes" id="UP000032067"/>
    </source>
</evidence>
<keyword evidence="8 10" id="KW-0472">Membrane</keyword>
<feature type="transmembrane region" description="Helical" evidence="10">
    <location>
        <begin position="344"/>
        <end position="363"/>
    </location>
</feature>
<gene>
    <name evidence="11" type="ORF">RT97_08295</name>
</gene>
<evidence type="ECO:0000256" key="2">
    <source>
        <dbReference type="ARBA" id="ARBA00022448"/>
    </source>
</evidence>
<evidence type="ECO:0000256" key="3">
    <source>
        <dbReference type="ARBA" id="ARBA00022449"/>
    </source>
</evidence>
<keyword evidence="3" id="KW-0050">Antiport</keyword>
<feature type="transmembrane region" description="Helical" evidence="10">
    <location>
        <begin position="12"/>
        <end position="34"/>
    </location>
</feature>
<comment type="caution">
    <text evidence="11">The sequence shown here is derived from an EMBL/GenBank/DDBJ whole genome shotgun (WGS) entry which is preliminary data.</text>
</comment>
<organism evidence="11 12">
    <name type="scientific">Variovorax paradoxus</name>
    <dbReference type="NCBI Taxonomy" id="34073"/>
    <lineage>
        <taxon>Bacteria</taxon>
        <taxon>Pseudomonadati</taxon>
        <taxon>Pseudomonadota</taxon>
        <taxon>Betaproteobacteria</taxon>
        <taxon>Burkholderiales</taxon>
        <taxon>Comamonadaceae</taxon>
        <taxon>Variovorax</taxon>
    </lineage>
</organism>
<dbReference type="NCBIfam" id="TIGR00797">
    <property type="entry name" value="matE"/>
    <property type="match status" value="1"/>
</dbReference>
<evidence type="ECO:0000256" key="10">
    <source>
        <dbReference type="SAM" id="Phobius"/>
    </source>
</evidence>
<dbReference type="PIRSF" id="PIRSF006603">
    <property type="entry name" value="DinF"/>
    <property type="match status" value="1"/>
</dbReference>
<evidence type="ECO:0000256" key="6">
    <source>
        <dbReference type="ARBA" id="ARBA00022989"/>
    </source>
</evidence>
<evidence type="ECO:0000256" key="1">
    <source>
        <dbReference type="ARBA" id="ARBA00004429"/>
    </source>
</evidence>
<keyword evidence="7" id="KW-0406">Ion transport</keyword>
<dbReference type="InterPro" id="IPR002528">
    <property type="entry name" value="MATE_fam"/>
</dbReference>
<protein>
    <recommendedName>
        <fullName evidence="9">Multidrug-efflux transporter</fullName>
    </recommendedName>
</protein>
<proteinExistence type="predicted"/>
<evidence type="ECO:0000256" key="4">
    <source>
        <dbReference type="ARBA" id="ARBA00022475"/>
    </source>
</evidence>
<evidence type="ECO:0000256" key="5">
    <source>
        <dbReference type="ARBA" id="ARBA00022692"/>
    </source>
</evidence>
<dbReference type="Pfam" id="PF01554">
    <property type="entry name" value="MatE"/>
    <property type="match status" value="2"/>
</dbReference>
<evidence type="ECO:0000256" key="8">
    <source>
        <dbReference type="ARBA" id="ARBA00023136"/>
    </source>
</evidence>
<dbReference type="EMBL" id="JXQQ01000016">
    <property type="protein sequence ID" value="KIQ34310.1"/>
    <property type="molecule type" value="Genomic_DNA"/>
</dbReference>
<evidence type="ECO:0000256" key="7">
    <source>
        <dbReference type="ARBA" id="ARBA00023065"/>
    </source>
</evidence>